<dbReference type="EMBL" id="MHIC01000020">
    <property type="protein sequence ID" value="OGY44987.1"/>
    <property type="molecule type" value="Genomic_DNA"/>
</dbReference>
<protein>
    <submittedName>
        <fullName evidence="2">Uncharacterized protein</fullName>
    </submittedName>
</protein>
<comment type="caution">
    <text evidence="2">The sequence shown here is derived from an EMBL/GenBank/DDBJ whole genome shotgun (WGS) entry which is preliminary data.</text>
</comment>
<dbReference type="STRING" id="1797533.A2731_00380"/>
<reference evidence="2 3" key="1">
    <citation type="journal article" date="2016" name="Nat. Commun.">
        <title>Thousands of microbial genomes shed light on interconnected biogeochemical processes in an aquifer system.</title>
        <authorList>
            <person name="Anantharaman K."/>
            <person name="Brown C.T."/>
            <person name="Hug L.A."/>
            <person name="Sharon I."/>
            <person name="Castelle C.J."/>
            <person name="Probst A.J."/>
            <person name="Thomas B.C."/>
            <person name="Singh A."/>
            <person name="Wilkins M.J."/>
            <person name="Karaoz U."/>
            <person name="Brodie E.L."/>
            <person name="Williams K.H."/>
            <person name="Hubbard S.S."/>
            <person name="Banfield J.F."/>
        </authorList>
    </citation>
    <scope>NUCLEOTIDE SEQUENCE [LARGE SCALE GENOMIC DNA]</scope>
</reference>
<accession>A0A1G1Y099</accession>
<keyword evidence="1" id="KW-0812">Transmembrane</keyword>
<name>A0A1G1Y099_9BACT</name>
<keyword evidence="1" id="KW-0472">Membrane</keyword>
<dbReference type="AlphaFoldDB" id="A0A1G1Y099"/>
<sequence>MINSIVKELSSLTFFGAKGGIRTHDLLIIPILYQIRDLGKIEDPDYLIFFKNTMSGQVSCSTLSELPSLKFGKITKKLTLVLDQLVCLFILFFFYIEQNLNQLV</sequence>
<dbReference type="Proteomes" id="UP000176241">
    <property type="component" value="Unassembled WGS sequence"/>
</dbReference>
<evidence type="ECO:0000313" key="3">
    <source>
        <dbReference type="Proteomes" id="UP000176241"/>
    </source>
</evidence>
<gene>
    <name evidence="2" type="ORF">A2731_00380</name>
</gene>
<evidence type="ECO:0000313" key="2">
    <source>
        <dbReference type="EMBL" id="OGY44987.1"/>
    </source>
</evidence>
<feature type="transmembrane region" description="Helical" evidence="1">
    <location>
        <begin position="78"/>
        <end position="96"/>
    </location>
</feature>
<proteinExistence type="predicted"/>
<keyword evidence="1" id="KW-1133">Transmembrane helix</keyword>
<evidence type="ECO:0000256" key="1">
    <source>
        <dbReference type="SAM" id="Phobius"/>
    </source>
</evidence>
<organism evidence="2 3">
    <name type="scientific">Candidatus Buchananbacteria bacterium RIFCSPHIGHO2_01_FULL_39_8</name>
    <dbReference type="NCBI Taxonomy" id="1797533"/>
    <lineage>
        <taxon>Bacteria</taxon>
        <taxon>Candidatus Buchananiibacteriota</taxon>
    </lineage>
</organism>